<dbReference type="Pfam" id="PF00271">
    <property type="entry name" value="Helicase_C"/>
    <property type="match status" value="1"/>
</dbReference>
<evidence type="ECO:0000313" key="6">
    <source>
        <dbReference type="EMBL" id="CUS37221.1"/>
    </source>
</evidence>
<dbReference type="Gene3D" id="3.40.50.10810">
    <property type="entry name" value="Tandem AAA-ATPase domain"/>
    <property type="match status" value="1"/>
</dbReference>
<evidence type="ECO:0000256" key="1">
    <source>
        <dbReference type="ARBA" id="ARBA00022801"/>
    </source>
</evidence>
<dbReference type="InterPro" id="IPR049730">
    <property type="entry name" value="SNF2/RAD54-like_C"/>
</dbReference>
<keyword evidence="1" id="KW-0378">Hydrolase</keyword>
<dbReference type="Gene3D" id="3.40.50.300">
    <property type="entry name" value="P-loop containing nucleotide triphosphate hydrolases"/>
    <property type="match status" value="1"/>
</dbReference>
<dbReference type="STRING" id="1742973.COMA2_30134"/>
<dbReference type="PROSITE" id="PS51194">
    <property type="entry name" value="HELICASE_CTER"/>
    <property type="match status" value="1"/>
</dbReference>
<dbReference type="GO" id="GO:0008270">
    <property type="term" value="F:zinc ion binding"/>
    <property type="evidence" value="ECO:0007669"/>
    <property type="project" value="UniProtKB-KW"/>
</dbReference>
<dbReference type="AlphaFoldDB" id="A0A0S4LI80"/>
<evidence type="ECO:0000259" key="5">
    <source>
        <dbReference type="PROSITE" id="PS51194"/>
    </source>
</evidence>
<dbReference type="PROSITE" id="PS51192">
    <property type="entry name" value="HELICASE_ATP_BIND_1"/>
    <property type="match status" value="1"/>
</dbReference>
<dbReference type="InterPro" id="IPR007527">
    <property type="entry name" value="Znf_SWIM"/>
</dbReference>
<feature type="domain" description="Helicase ATP-binding" evidence="4">
    <location>
        <begin position="759"/>
        <end position="921"/>
    </location>
</feature>
<dbReference type="PANTHER" id="PTHR10799">
    <property type="entry name" value="SNF2/RAD54 HELICASE FAMILY"/>
    <property type="match status" value="1"/>
</dbReference>
<dbReference type="InterPro" id="IPR001650">
    <property type="entry name" value="Helicase_C-like"/>
</dbReference>
<gene>
    <name evidence="6" type="ORF">COMA2_30134</name>
</gene>
<dbReference type="PROSITE" id="PS50966">
    <property type="entry name" value="ZF_SWIM"/>
    <property type="match status" value="1"/>
</dbReference>
<dbReference type="OrthoDB" id="9814088at2"/>
<keyword evidence="2" id="KW-0862">Zinc</keyword>
<evidence type="ECO:0000259" key="4">
    <source>
        <dbReference type="PROSITE" id="PS51192"/>
    </source>
</evidence>
<protein>
    <submittedName>
        <fullName evidence="6">Putative Helicase</fullName>
    </submittedName>
</protein>
<keyword evidence="2" id="KW-0479">Metal-binding</keyword>
<dbReference type="GO" id="GO:0004386">
    <property type="term" value="F:helicase activity"/>
    <property type="evidence" value="ECO:0007669"/>
    <property type="project" value="UniProtKB-KW"/>
</dbReference>
<feature type="domain" description="SWIM-type" evidence="3">
    <location>
        <begin position="88"/>
        <end position="125"/>
    </location>
</feature>
<organism evidence="6 7">
    <name type="scientific">Candidatus Nitrospira nitrificans</name>
    <dbReference type="NCBI Taxonomy" id="1742973"/>
    <lineage>
        <taxon>Bacteria</taxon>
        <taxon>Pseudomonadati</taxon>
        <taxon>Nitrospirota</taxon>
        <taxon>Nitrospiria</taxon>
        <taxon>Nitrospirales</taxon>
        <taxon>Nitrospiraceae</taxon>
        <taxon>Nitrospira</taxon>
    </lineage>
</organism>
<proteinExistence type="predicted"/>
<keyword evidence="6" id="KW-0067">ATP-binding</keyword>
<evidence type="ECO:0000259" key="3">
    <source>
        <dbReference type="PROSITE" id="PS50966"/>
    </source>
</evidence>
<dbReference type="GO" id="GO:0016787">
    <property type="term" value="F:hydrolase activity"/>
    <property type="evidence" value="ECO:0007669"/>
    <property type="project" value="UniProtKB-KW"/>
</dbReference>
<dbReference type="InterPro" id="IPR014001">
    <property type="entry name" value="Helicase_ATP-bd"/>
</dbReference>
<evidence type="ECO:0000256" key="2">
    <source>
        <dbReference type="PROSITE-ProRule" id="PRU00325"/>
    </source>
</evidence>
<dbReference type="SUPFAM" id="SSF52540">
    <property type="entry name" value="P-loop containing nucleoside triphosphate hydrolases"/>
    <property type="match status" value="2"/>
</dbReference>
<keyword evidence="6" id="KW-0347">Helicase</keyword>
<dbReference type="SMART" id="SM00487">
    <property type="entry name" value="DEXDc"/>
    <property type="match status" value="1"/>
</dbReference>
<dbReference type="Pfam" id="PF00176">
    <property type="entry name" value="SNF2-rel_dom"/>
    <property type="match status" value="1"/>
</dbReference>
<dbReference type="RefSeq" id="WP_090898894.1">
    <property type="nucleotide sequence ID" value="NZ_CZPZ01000023.1"/>
</dbReference>
<dbReference type="EMBL" id="CZPZ01000023">
    <property type="protein sequence ID" value="CUS37221.1"/>
    <property type="molecule type" value="Genomic_DNA"/>
</dbReference>
<reference evidence="7" key="1">
    <citation type="submission" date="2015-10" db="EMBL/GenBank/DDBJ databases">
        <authorList>
            <person name="Luecker S."/>
            <person name="Luecker S."/>
        </authorList>
    </citation>
    <scope>NUCLEOTIDE SEQUENCE [LARGE SCALE GENOMIC DNA]</scope>
</reference>
<dbReference type="InterPro" id="IPR027417">
    <property type="entry name" value="P-loop_NTPase"/>
</dbReference>
<keyword evidence="6" id="KW-0547">Nucleotide-binding</keyword>
<keyword evidence="7" id="KW-1185">Reference proteome</keyword>
<dbReference type="InterPro" id="IPR038718">
    <property type="entry name" value="SNF2-like_sf"/>
</dbReference>
<dbReference type="InterPro" id="IPR000330">
    <property type="entry name" value="SNF2_N"/>
</dbReference>
<dbReference type="GO" id="GO:0005524">
    <property type="term" value="F:ATP binding"/>
    <property type="evidence" value="ECO:0007669"/>
    <property type="project" value="InterPro"/>
</dbReference>
<dbReference type="Proteomes" id="UP000198736">
    <property type="component" value="Unassembled WGS sequence"/>
</dbReference>
<dbReference type="SMART" id="SM00490">
    <property type="entry name" value="HELICc"/>
    <property type="match status" value="1"/>
</dbReference>
<feature type="domain" description="Helicase C-terminal" evidence="5">
    <location>
        <begin position="1041"/>
        <end position="1197"/>
    </location>
</feature>
<evidence type="ECO:0000313" key="7">
    <source>
        <dbReference type="Proteomes" id="UP000198736"/>
    </source>
</evidence>
<accession>A0A0S4LI80</accession>
<keyword evidence="2" id="KW-0863">Zinc-finger</keyword>
<dbReference type="CDD" id="cd18793">
    <property type="entry name" value="SF2_C_SNF"/>
    <property type="match status" value="1"/>
</dbReference>
<name>A0A0S4LI80_9BACT</name>
<sequence>MSKMPASRRRGGSGPLSETKESLFIPTSASAALVAAFRALTVNDLYTMAPKETVLRGYDYYRQQRLQHYVWGKDGAMLAAQVQGTSLYEVIFSLDEGFLASFCDCPAWDFDWLCKHVLCACFAAKHLLSPETFPLSDRQQAHLAALRIELLGDLAEAGSIKGMVPSWNGGGLSESGYEIVINVGQPYPQLVIHRNGVRLPAGCTPALPPELRPLLNPSWFSSGYGDEPLQRYLLVSKRRFPIVLKIGLESIALDWTPSVTCRSKTEIALAGDDVRIRAVCIADGTALDRIVRIRGFVVDVTGRRLLCLGDESGWASFRALRNGFQGFNADAPGGGPAGTLCAVTLPDGRGHGRWQGLHHEVEFTVSRNEFRSAQIDLLQEQADKILRDLLLRVDGNEAPVHSSDPASGVEEVSYALILAPLPDEAGAPTTAWMLRTECRRSDARFAPSASTFSFIRALEQGRAVSAPLRAQKRKTMLYDLFFALLTVGEAKERDRRIKTALDQTDWARSIRLEAAQWLRHHLSVYAGQDVRLQVDERRWTLRAIDKHREALLYRIPFEVFGLEAFRGMPSYDAMRIDPLVLFQRLPDLLEKLTAAGITLLYEDKPLRPIQWDCTVQVGRQDREGTGIDWFEIRPEIRCDGVVIDETEWRAAVRQGGMIDTGHGLRVLDGQTMERLRAIIGLTGDATEDRKTAQVVHVPRLRILDWLALREQGIPVSLPAEDEAVLARLLGFERIEKPPLPKALHAKVRPYQQDGYAWLAFLYEHRFGACLADDMGLGKTLQTICLLAAIKEGCIKTACGIKGPHLVVVPTSLLFNWEQELARFAPGLTVHVYSGSERTFEAGDGDVVLTTYGLARRDIDSLERTAFHVIVFDEAQAVKNIRADTTGAVRRLKGRFKIALTGTPLENHLGEYFSVMDLCVPGLLGEYDGFKTDLKRIEGRALDQVLRRTRPFILRRTKAEILQDLPPKIEHEVFLELTDRQKALYKQTVDQVRSTIDDAYRTKTSGQAQLIALTAILKLRQVCLSPRLLTKQTDETSPKLGFLVERLQVLRDEGHSALVFSQFTSFLDLVQEACIRHGLPYHRLDGSTAPTLRKARVMAFQTGEQPSVFLLSLKAGGQGLNLTRASYVFHLDPWWNPAVERQASDRAHRIGQRQTVSIVRILMRHSIEEKMVALKQRKLELYDAVMAGVVRGSGQGVLTKADFDFLLSPSG</sequence>